<dbReference type="InterPro" id="IPR014730">
    <property type="entry name" value="ETF_a/b_N"/>
</dbReference>
<evidence type="ECO:0000256" key="3">
    <source>
        <dbReference type="ARBA" id="ARBA00011355"/>
    </source>
</evidence>
<dbReference type="PANTHER" id="PTHR21294:SF8">
    <property type="entry name" value="ELECTRON TRANSFER FLAVOPROTEIN SUBUNIT BETA"/>
    <property type="match status" value="1"/>
</dbReference>
<comment type="subunit">
    <text evidence="3">Heterodimer of an alpha and a beta subunit.</text>
</comment>
<dbReference type="Proteomes" id="UP001220064">
    <property type="component" value="Chromosome"/>
</dbReference>
<evidence type="ECO:0000256" key="7">
    <source>
        <dbReference type="SAM" id="MobiDB-lite"/>
    </source>
</evidence>
<comment type="cofactor">
    <cofactor evidence="1">
        <name>FAD</name>
        <dbReference type="ChEBI" id="CHEBI:57692"/>
    </cofactor>
</comment>
<keyword evidence="10" id="KW-1185">Reference proteome</keyword>
<proteinExistence type="inferred from homology"/>
<dbReference type="InterPro" id="IPR014729">
    <property type="entry name" value="Rossmann-like_a/b/a_fold"/>
</dbReference>
<evidence type="ECO:0000313" key="9">
    <source>
        <dbReference type="EMBL" id="WCZ32353.1"/>
    </source>
</evidence>
<evidence type="ECO:0000256" key="5">
    <source>
        <dbReference type="ARBA" id="ARBA00022982"/>
    </source>
</evidence>
<name>A0ABY7U9D3_9CORY</name>
<accession>A0ABY7U9D3</accession>
<protein>
    <submittedName>
        <fullName evidence="9">Electron transfer flavoprotein subunit beta</fullName>
    </submittedName>
</protein>
<keyword evidence="4" id="KW-0813">Transport</keyword>
<feature type="domain" description="Electron transfer flavoprotein alpha/beta-subunit N-terminal" evidence="8">
    <location>
        <begin position="23"/>
        <end position="216"/>
    </location>
</feature>
<dbReference type="PANTHER" id="PTHR21294">
    <property type="entry name" value="ELECTRON TRANSFER FLAVOPROTEIN BETA-SUBUNIT"/>
    <property type="match status" value="1"/>
</dbReference>
<evidence type="ECO:0000259" key="8">
    <source>
        <dbReference type="SMART" id="SM00893"/>
    </source>
</evidence>
<feature type="compositionally biased region" description="Basic and acidic residues" evidence="7">
    <location>
        <begin position="226"/>
        <end position="235"/>
    </location>
</feature>
<reference evidence="9 10" key="1">
    <citation type="submission" date="2020-10" db="EMBL/GenBank/DDBJ databases">
        <title>Complete genome sequence of Corynebacterium massiliense DSM 45435, type strain of Corynebacterium massiliense.</title>
        <authorList>
            <person name="Busche T."/>
            <person name="Kalinowski J."/>
            <person name="Ruckert C."/>
        </authorList>
    </citation>
    <scope>NUCLEOTIDE SEQUENCE [LARGE SCALE GENOMIC DNA]</scope>
    <source>
        <strain evidence="9 10">DSM 45435</strain>
    </source>
</reference>
<dbReference type="RefSeq" id="WP_022862452.1">
    <property type="nucleotide sequence ID" value="NZ_ATVG01000002.1"/>
</dbReference>
<dbReference type="SUPFAM" id="SSF52402">
    <property type="entry name" value="Adenine nucleotide alpha hydrolases-like"/>
    <property type="match status" value="1"/>
</dbReference>
<dbReference type="PIRSF" id="PIRSF000090">
    <property type="entry name" value="Beta-ETF"/>
    <property type="match status" value="1"/>
</dbReference>
<dbReference type="EMBL" id="CP063189">
    <property type="protein sequence ID" value="WCZ32353.1"/>
    <property type="molecule type" value="Genomic_DNA"/>
</dbReference>
<sequence>MPTIAALVKHVPDTWSEMSLEDDFTLDRESVDNVIDEINEYSVEQALRLRDDNPDKDFRVVALTVGPAAADAALRKALAMGADDAVHVTDESLSGADALSTAWVLNHALNALDDVQIVTMGERSADGQTGLVAGFLSEYRQVPALTCVSSVALDGDQLSAVRDDARGRWELAAPLPAIVSVGEEADKPRFPNFKKLMAAKKHDVTVLDVAQLGIDPIAPTTQVTDATKRPPREAGETIEATTPEETAKKIADFLADRNLL</sequence>
<dbReference type="SMART" id="SM00893">
    <property type="entry name" value="ETF"/>
    <property type="match status" value="1"/>
</dbReference>
<gene>
    <name evidence="9" type="primary">etfB</name>
    <name evidence="9" type="ORF">CMASS_04515</name>
</gene>
<evidence type="ECO:0000256" key="1">
    <source>
        <dbReference type="ARBA" id="ARBA00001974"/>
    </source>
</evidence>
<dbReference type="Gene3D" id="3.40.50.620">
    <property type="entry name" value="HUPs"/>
    <property type="match status" value="1"/>
</dbReference>
<evidence type="ECO:0000256" key="6">
    <source>
        <dbReference type="ARBA" id="ARBA00025649"/>
    </source>
</evidence>
<feature type="region of interest" description="Disordered" evidence="7">
    <location>
        <begin position="222"/>
        <end position="247"/>
    </location>
</feature>
<comment type="similarity">
    <text evidence="2">Belongs to the ETF beta-subunit/FixA family.</text>
</comment>
<dbReference type="Pfam" id="PF01012">
    <property type="entry name" value="ETF"/>
    <property type="match status" value="1"/>
</dbReference>
<dbReference type="InterPro" id="IPR012255">
    <property type="entry name" value="ETF_b"/>
</dbReference>
<evidence type="ECO:0000256" key="2">
    <source>
        <dbReference type="ARBA" id="ARBA00007557"/>
    </source>
</evidence>
<keyword evidence="5" id="KW-0249">Electron transport</keyword>
<evidence type="ECO:0000256" key="4">
    <source>
        <dbReference type="ARBA" id="ARBA00022448"/>
    </source>
</evidence>
<evidence type="ECO:0000313" key="10">
    <source>
        <dbReference type="Proteomes" id="UP001220064"/>
    </source>
</evidence>
<organism evidence="9 10">
    <name type="scientific">Corynebacterium massiliense DSM 45435</name>
    <dbReference type="NCBI Taxonomy" id="1121364"/>
    <lineage>
        <taxon>Bacteria</taxon>
        <taxon>Bacillati</taxon>
        <taxon>Actinomycetota</taxon>
        <taxon>Actinomycetes</taxon>
        <taxon>Mycobacteriales</taxon>
        <taxon>Corynebacteriaceae</taxon>
        <taxon>Corynebacterium</taxon>
    </lineage>
</organism>
<comment type="function">
    <text evidence="6">The electron transfer flavoprotein serves as a specific electron acceptor for other dehydrogenases. It transfers the electrons to the main respiratory chain via ETF-ubiquinone oxidoreductase (ETF dehydrogenase).</text>
</comment>